<dbReference type="GO" id="GO:0046933">
    <property type="term" value="F:proton-transporting ATP synthase activity, rotational mechanism"/>
    <property type="evidence" value="ECO:0007669"/>
    <property type="project" value="UniProtKB-UniRule"/>
</dbReference>
<feature type="chain" id="PRO_5041461437" description="ATP synthase subunit b" evidence="14">
    <location>
        <begin position="28"/>
        <end position="201"/>
    </location>
</feature>
<comment type="caution">
    <text evidence="15">The sequence shown here is derived from an EMBL/GenBank/DDBJ whole genome shotgun (WGS) entry which is preliminary data.</text>
</comment>
<evidence type="ECO:0000313" key="16">
    <source>
        <dbReference type="Proteomes" id="UP001176960"/>
    </source>
</evidence>
<evidence type="ECO:0000256" key="6">
    <source>
        <dbReference type="ARBA" id="ARBA00023065"/>
    </source>
</evidence>
<dbReference type="CDD" id="cd06503">
    <property type="entry name" value="ATP-synt_Fo_b"/>
    <property type="match status" value="1"/>
</dbReference>
<evidence type="ECO:0000256" key="9">
    <source>
        <dbReference type="ARBA" id="ARBA00025198"/>
    </source>
</evidence>
<dbReference type="Pfam" id="PF00430">
    <property type="entry name" value="ATP-synt_B"/>
    <property type="match status" value="1"/>
</dbReference>
<evidence type="ECO:0000256" key="12">
    <source>
        <dbReference type="HAMAP-Rule" id="MF_01398"/>
    </source>
</evidence>
<evidence type="ECO:0000256" key="11">
    <source>
        <dbReference type="ARBA" id="ARBA00037847"/>
    </source>
</evidence>
<dbReference type="AlphaFoldDB" id="A0AA35V6A1"/>
<evidence type="ECO:0000256" key="7">
    <source>
        <dbReference type="ARBA" id="ARBA00023136"/>
    </source>
</evidence>
<evidence type="ECO:0000256" key="4">
    <source>
        <dbReference type="ARBA" id="ARBA00022781"/>
    </source>
</evidence>
<protein>
    <recommendedName>
        <fullName evidence="12">ATP synthase subunit b</fullName>
    </recommendedName>
    <alternativeName>
        <fullName evidence="12">ATP synthase F(0) sector subunit b</fullName>
    </alternativeName>
    <alternativeName>
        <fullName evidence="12">ATPase subunit I</fullName>
    </alternativeName>
    <alternativeName>
        <fullName evidence="12">F-type ATPase subunit b</fullName>
        <shortName evidence="12">F-ATPase subunit b</shortName>
    </alternativeName>
</protein>
<comment type="function">
    <text evidence="9 12">F(1)F(0) ATP synthase produces ATP from ADP in the presence of a proton or sodium gradient. F-type ATPases consist of two structural domains, F(1) containing the extramembraneous catalytic core and F(0) containing the membrane proton channel, linked together by a central stalk and a peripheral stalk. During catalysis, ATP synthesis in the catalytic domain of F(1) is coupled via a rotary mechanism of the central stalk subunits to proton translocation.</text>
</comment>
<comment type="similarity">
    <text evidence="12 13">Belongs to the ATPase B chain family.</text>
</comment>
<dbReference type="GO" id="GO:0012505">
    <property type="term" value="C:endomembrane system"/>
    <property type="evidence" value="ECO:0007669"/>
    <property type="project" value="UniProtKB-SubCell"/>
</dbReference>
<keyword evidence="12" id="KW-1003">Cell membrane</keyword>
<evidence type="ECO:0000256" key="2">
    <source>
        <dbReference type="ARBA" id="ARBA00022547"/>
    </source>
</evidence>
<keyword evidence="16" id="KW-1185">Reference proteome</keyword>
<reference evidence="15" key="1">
    <citation type="submission" date="2023-03" db="EMBL/GenBank/DDBJ databases">
        <authorList>
            <person name="Cleenwerck I."/>
        </authorList>
    </citation>
    <scope>NUCLEOTIDE SEQUENCE</scope>
    <source>
        <strain evidence="15">LMG 32879</strain>
    </source>
</reference>
<accession>A0AA35V6A1</accession>
<comment type="function">
    <text evidence="10">Component of the F(0) channel, it forms part of the peripheral stalk, linking F(1) to F(0). The b'-subunit is a diverged and duplicated form of b found in plants and photosynthetic bacteria.</text>
</comment>
<name>A0AA35V6A1_9PROT</name>
<evidence type="ECO:0000256" key="13">
    <source>
        <dbReference type="RuleBase" id="RU003848"/>
    </source>
</evidence>
<dbReference type="Proteomes" id="UP001176960">
    <property type="component" value="Unassembled WGS sequence"/>
</dbReference>
<evidence type="ECO:0000313" key="15">
    <source>
        <dbReference type="EMBL" id="CAI9120532.1"/>
    </source>
</evidence>
<comment type="subcellular location">
    <subcellularLocation>
        <location evidence="12">Cell membrane</location>
        <topology evidence="12">Single-pass membrane protein</topology>
    </subcellularLocation>
    <subcellularLocation>
        <location evidence="11">Endomembrane system</location>
        <topology evidence="11">Single-pass membrane protein</topology>
    </subcellularLocation>
</comment>
<keyword evidence="2 12" id="KW-0138">CF(0)</keyword>
<organism evidence="15 16">
    <name type="scientific">Brytella acorum</name>
    <dbReference type="NCBI Taxonomy" id="2959299"/>
    <lineage>
        <taxon>Bacteria</taxon>
        <taxon>Pseudomonadati</taxon>
        <taxon>Pseudomonadota</taxon>
        <taxon>Alphaproteobacteria</taxon>
        <taxon>Acetobacterales</taxon>
        <taxon>Acetobacteraceae</taxon>
        <taxon>Brytella</taxon>
    </lineage>
</organism>
<evidence type="ECO:0000256" key="5">
    <source>
        <dbReference type="ARBA" id="ARBA00022989"/>
    </source>
</evidence>
<evidence type="ECO:0000256" key="1">
    <source>
        <dbReference type="ARBA" id="ARBA00022448"/>
    </source>
</evidence>
<keyword evidence="4 12" id="KW-0375">Hydrogen ion transport</keyword>
<feature type="signal peptide" evidence="14">
    <location>
        <begin position="1"/>
        <end position="27"/>
    </location>
</feature>
<evidence type="ECO:0000256" key="14">
    <source>
        <dbReference type="SAM" id="SignalP"/>
    </source>
</evidence>
<keyword evidence="7 12" id="KW-0472">Membrane</keyword>
<keyword evidence="5 12" id="KW-1133">Transmembrane helix</keyword>
<dbReference type="InterPro" id="IPR002146">
    <property type="entry name" value="ATP_synth_b/b'su_bac/chlpt"/>
</dbReference>
<dbReference type="GO" id="GO:0045259">
    <property type="term" value="C:proton-transporting ATP synthase complex"/>
    <property type="evidence" value="ECO:0007669"/>
    <property type="project" value="UniProtKB-KW"/>
</dbReference>
<comment type="subunit">
    <text evidence="12">F-type ATPases have 2 components, F(1) - the catalytic core - and F(0) - the membrane proton channel. F(1) has five subunits: alpha(3), beta(3), gamma(1), delta(1), epsilon(1). F(0) has three main subunits: a(1), b(2) and c(10-14). The alpha and beta chains form an alternating ring which encloses part of the gamma chain. F(1) is attached to F(0) by a central stalk formed by the gamma and epsilon chains, while a peripheral stalk is formed by the delta and b chains.</text>
</comment>
<dbReference type="RefSeq" id="WP_289840627.1">
    <property type="nucleotide sequence ID" value="NZ_CATKSH010000006.1"/>
</dbReference>
<gene>
    <name evidence="12" type="primary">atpF</name>
    <name evidence="15" type="ORF">LMG32879_001365</name>
</gene>
<keyword evidence="3 12" id="KW-0812">Transmembrane</keyword>
<sequence length="201" mass="21580">MLIPSRKLNASLAAAIALGSLPGNAWAAGMPQLDFASPYLLWQIVWGALIFAVFYILLSRSALPKIETVLAHRRKRVEGDLDIARRARKDADHAIDELRKAKHDAAAQAQANLDKVVQDARIAAEAQTKEMGRRLQADVAAAEERIAASYRAASDSLPGIVNDTARVLTAKMLQPAGDSVEPVAEGAIAAFVGKHVARVSR</sequence>
<dbReference type="HAMAP" id="MF_01398">
    <property type="entry name" value="ATP_synth_b_bprime"/>
    <property type="match status" value="1"/>
</dbReference>
<dbReference type="GO" id="GO:0005886">
    <property type="term" value="C:plasma membrane"/>
    <property type="evidence" value="ECO:0007669"/>
    <property type="project" value="UniProtKB-SubCell"/>
</dbReference>
<keyword evidence="8 12" id="KW-0066">ATP synthesis</keyword>
<evidence type="ECO:0000256" key="8">
    <source>
        <dbReference type="ARBA" id="ARBA00023310"/>
    </source>
</evidence>
<evidence type="ECO:0000256" key="10">
    <source>
        <dbReference type="ARBA" id="ARBA00025614"/>
    </source>
</evidence>
<keyword evidence="14" id="KW-0732">Signal</keyword>
<proteinExistence type="inferred from homology"/>
<dbReference type="EMBL" id="CATKSH010000006">
    <property type="protein sequence ID" value="CAI9120532.1"/>
    <property type="molecule type" value="Genomic_DNA"/>
</dbReference>
<keyword evidence="1 12" id="KW-0813">Transport</keyword>
<feature type="transmembrane region" description="Helical" evidence="12">
    <location>
        <begin position="37"/>
        <end position="58"/>
    </location>
</feature>
<keyword evidence="6 12" id="KW-0406">Ion transport</keyword>
<evidence type="ECO:0000256" key="3">
    <source>
        <dbReference type="ARBA" id="ARBA00022692"/>
    </source>
</evidence>